<dbReference type="OrthoDB" id="10359766at2759"/>
<keyword evidence="3" id="KW-1185">Reference proteome</keyword>
<dbReference type="EMBL" id="CCYA01000002">
    <property type="protein sequence ID" value="CEH11664.1"/>
    <property type="molecule type" value="Genomic_DNA"/>
</dbReference>
<evidence type="ECO:0000313" key="2">
    <source>
        <dbReference type="EMBL" id="CEH11664.1"/>
    </source>
</evidence>
<feature type="region of interest" description="Disordered" evidence="1">
    <location>
        <begin position="25"/>
        <end position="142"/>
    </location>
</feature>
<accession>A0A0P1B837</accession>
<sequence length="284" mass="31320">MALAVIPRRNSAAATRNGLLAALRKRDHQAFPPSSFNLRLRRPRLGSEPSARSSPPVAQDQEQDGGDIVDDLHSEQAPSHQNTVPDEPVRVRQTQRSSQDADADALPDKLELLPPRRRGREPETRINNRDGATFTGTRTNGNLDLTFRQTHTNVSLPCAAAHASGQLVASSEAEADAEEDTVLLVEIELDEDQLSQCYPPAVDSAWEINLTHGEQAEVEDTILHIYADDDDIDYDAHELHLQDPRCEGSTEDGECESEEVAMDISELDGSNDQLDECILLLMDE</sequence>
<dbReference type="Proteomes" id="UP000054845">
    <property type="component" value="Unassembled WGS sequence"/>
</dbReference>
<proteinExistence type="predicted"/>
<protein>
    <submittedName>
        <fullName evidence="2">Uncharacterized protein</fullName>
    </submittedName>
</protein>
<name>A0A0P1B837_9BASI</name>
<evidence type="ECO:0000256" key="1">
    <source>
        <dbReference type="SAM" id="MobiDB-lite"/>
    </source>
</evidence>
<reference evidence="2 3" key="1">
    <citation type="submission" date="2014-09" db="EMBL/GenBank/DDBJ databases">
        <authorList>
            <person name="Magalhaes I.L.F."/>
            <person name="Oliveira U."/>
            <person name="Santos F.R."/>
            <person name="Vidigal T.H.D.A."/>
            <person name="Brescovit A.D."/>
            <person name="Santos A.J."/>
        </authorList>
    </citation>
    <scope>NUCLEOTIDE SEQUENCE [LARGE SCALE GENOMIC DNA]</scope>
</reference>
<dbReference type="AlphaFoldDB" id="A0A0P1B837"/>
<organism evidence="2 3">
    <name type="scientific">Ceraceosorus bombacis</name>
    <dbReference type="NCBI Taxonomy" id="401625"/>
    <lineage>
        <taxon>Eukaryota</taxon>
        <taxon>Fungi</taxon>
        <taxon>Dikarya</taxon>
        <taxon>Basidiomycota</taxon>
        <taxon>Ustilaginomycotina</taxon>
        <taxon>Exobasidiomycetes</taxon>
        <taxon>Ceraceosorales</taxon>
        <taxon>Ceraceosoraceae</taxon>
        <taxon>Ceraceosorus</taxon>
    </lineage>
</organism>
<evidence type="ECO:0000313" key="3">
    <source>
        <dbReference type="Proteomes" id="UP000054845"/>
    </source>
</evidence>